<dbReference type="EMBL" id="FR823389">
    <property type="protein sequence ID" value="CBZ52738.1"/>
    <property type="molecule type" value="Genomic_DNA"/>
</dbReference>
<dbReference type="VEuPathDB" id="ToxoDB:NCLIV_025260"/>
<feature type="compositionally biased region" description="Low complexity" evidence="1">
    <location>
        <begin position="72"/>
        <end position="81"/>
    </location>
</feature>
<reference evidence="2" key="1">
    <citation type="submission" date="2011-02" db="EMBL/GenBank/DDBJ databases">
        <authorList>
            <person name="Aslett M."/>
        </authorList>
    </citation>
    <scope>NUCLEOTIDE SEQUENCE</scope>
    <source>
        <strain evidence="2">Liverpool</strain>
    </source>
</reference>
<evidence type="ECO:0000313" key="2">
    <source>
        <dbReference type="EMBL" id="CBZ52738.1"/>
    </source>
</evidence>
<sequence>MGQRSSVAGSGVHTAETGSEGPREREGEETRRLQPPLCRPQPQRNRGKFDSSSRPRSLSLSDGERRSRRSRVSSSRRSSGVAFHRLLRSPPFPFLPCCGTLPSFVCEACLKHTEEKRKAIPQASGLSSPRRRQRSARAFETPDTRKEGEIKDRRRQQIASAAGENWSLLGDASRRAGDEAGSRRSPRAKICRSPRVTPEWEEIAEAARETGSRRGSEGRKHSVDRGSGDRRARDRRPEESETDASVSSSRDGSREVEQLKKRKDDEKSSQKYPERGGILNENRSVSREICGGREARTPDITSSSTVSSHPIYSSSVTRRPETSVTVCSADFSPNLAPREGRQPYSSGQWCSACGVFWPLVEAPSSAQRSAPSVHTPQSVTRAVSTASRNPLKSAVANFEAVEQEISRSGASGRDPSEWNEGQRPVMAEKRQKDARSHRTAHEPADQHATRRDPQSQETETGNFPRAMHQSPSSCRTVNSSTKTRSSSTRVLSPGDDTTGYRSSSVHVTSGSTYTSCSALLEQSELFSSRQFVHLVSEVAEGAPARVLQVPHIPPGVVGFPPFLTQAQRWTILERLFACRDTDLAAVAPPFALARSQHLLHASEEHVASEKREKSQEALPVEPTKVWDLSRCPPAEACRLERHSLQEAEEPTRESIEDSIRTGASAWADAKRQLLRLELEHDKNTVRGAAGAARCHAAAPSYECKYAHFRHFIDPPAQSSSVASAVSAALAAFQQRTPGHRELLAKFEDRFFDCIFDVYLQLPRPLAHAVWTHLFPFHHPTNHTLQRIQLLLVKVHRDLRKRTPTTGTSPGTEPFPASGAEKMVQRTNRPSQEPSASPFRSAESRTSRGKDGVTQGESRNFRAARRHREGSTYGDTETTPARNRLGEHCFKEGKLCHGAGEKRGTTGGGARAKAEKNALICLLRAASDAQARLLLTRRCRSVVQDDMAT</sequence>
<reference evidence="2" key="2">
    <citation type="submission" date="2011-03" db="EMBL/GenBank/DDBJ databases">
        <title>Comparative genomics and transcriptomics of Neospora caninum and Toxoplasma gondii.</title>
        <authorList>
            <person name="Reid A.J."/>
            <person name="Sohal A."/>
            <person name="Harris D."/>
            <person name="Quail M."/>
            <person name="Sanders M."/>
            <person name="Berriman M."/>
            <person name="Wastling J.M."/>
            <person name="Pain A."/>
        </authorList>
    </citation>
    <scope>NUCLEOTIDE SEQUENCE</scope>
    <source>
        <strain evidence="2">Liverpool</strain>
    </source>
</reference>
<feature type="compositionally biased region" description="Basic and acidic residues" evidence="1">
    <location>
        <begin position="251"/>
        <end position="274"/>
    </location>
</feature>
<organism evidence="2 4">
    <name type="scientific">Neospora caninum (strain Liverpool)</name>
    <dbReference type="NCBI Taxonomy" id="572307"/>
    <lineage>
        <taxon>Eukaryota</taxon>
        <taxon>Sar</taxon>
        <taxon>Alveolata</taxon>
        <taxon>Apicomplexa</taxon>
        <taxon>Conoidasida</taxon>
        <taxon>Coccidia</taxon>
        <taxon>Eucoccidiorida</taxon>
        <taxon>Eimeriorina</taxon>
        <taxon>Sarcocystidae</taxon>
        <taxon>Neospora</taxon>
    </lineage>
</organism>
<keyword evidence="4" id="KW-1185">Reference proteome</keyword>
<dbReference type="RefSeq" id="XP_003882770.1">
    <property type="nucleotide sequence ID" value="XM_003882721.1"/>
</dbReference>
<evidence type="ECO:0000256" key="1">
    <source>
        <dbReference type="SAM" id="MobiDB-lite"/>
    </source>
</evidence>
<feature type="compositionally biased region" description="Basic and acidic residues" evidence="1">
    <location>
        <begin position="140"/>
        <end position="152"/>
    </location>
</feature>
<feature type="compositionally biased region" description="Low complexity" evidence="1">
    <location>
        <begin position="475"/>
        <end position="492"/>
    </location>
</feature>
<name>F0VG94_NEOCL</name>
<evidence type="ECO:0000313" key="3">
    <source>
        <dbReference type="EMBL" id="CEL66719.1"/>
    </source>
</evidence>
<feature type="region of interest" description="Disordered" evidence="1">
    <location>
        <begin position="367"/>
        <end position="389"/>
    </location>
</feature>
<proteinExistence type="predicted"/>
<feature type="compositionally biased region" description="Basic and acidic residues" evidence="1">
    <location>
        <begin position="284"/>
        <end position="297"/>
    </location>
</feature>
<feature type="compositionally biased region" description="Basic and acidic residues" evidence="1">
    <location>
        <begin position="172"/>
        <end position="182"/>
    </location>
</feature>
<dbReference type="OrthoDB" id="10441135at2759"/>
<protein>
    <submittedName>
        <fullName evidence="2">Uncharacterized protein</fullName>
    </submittedName>
</protein>
<reference evidence="4" key="3">
    <citation type="journal article" date="2012" name="PLoS Pathog.">
        <title>Comparative genomics of the apicomplexan parasites Toxoplasma gondii and Neospora caninum: Coccidia differing in host range and transmission strategy.</title>
        <authorList>
            <person name="Reid A.J."/>
            <person name="Vermont S.J."/>
            <person name="Cotton J.A."/>
            <person name="Harris D."/>
            <person name="Hill-Cawthorne G.A."/>
            <person name="Konen-Waisman S."/>
            <person name="Latham S.M."/>
            <person name="Mourier T."/>
            <person name="Norton R."/>
            <person name="Quail M.A."/>
            <person name="Sanders M."/>
            <person name="Shanmugam D."/>
            <person name="Sohal A."/>
            <person name="Wasmuth J.D."/>
            <person name="Brunk B."/>
            <person name="Grigg M.E."/>
            <person name="Howard J.C."/>
            <person name="Parkinson J."/>
            <person name="Roos D.S."/>
            <person name="Trees A.J."/>
            <person name="Berriman M."/>
            <person name="Pain A."/>
            <person name="Wastling J.M."/>
        </authorList>
    </citation>
    <scope>NUCLEOTIDE SEQUENCE [LARGE SCALE GENOMIC DNA]</scope>
    <source>
        <strain evidence="4">Liverpool</strain>
    </source>
</reference>
<dbReference type="AlphaFoldDB" id="F0VG94"/>
<reference evidence="3" key="4">
    <citation type="journal article" date="2015" name="PLoS ONE">
        <title>Comprehensive Evaluation of Toxoplasma gondii VEG and Neospora caninum LIV Genomes with Tachyzoite Stage Transcriptome and Proteome Defines Novel Transcript Features.</title>
        <authorList>
            <person name="Ramaprasad A."/>
            <person name="Mourier T."/>
            <person name="Naeem R."/>
            <person name="Malas T.B."/>
            <person name="Moussa E."/>
            <person name="Panigrahi A."/>
            <person name="Vermont S.J."/>
            <person name="Otto T.D."/>
            <person name="Wastling J."/>
            <person name="Pain A."/>
        </authorList>
    </citation>
    <scope>NUCLEOTIDE SEQUENCE</scope>
    <source>
        <strain evidence="3">Liverpool</strain>
    </source>
</reference>
<feature type="compositionally biased region" description="Low complexity" evidence="1">
    <location>
        <begin position="33"/>
        <end position="44"/>
    </location>
</feature>
<evidence type="ECO:0000313" key="4">
    <source>
        <dbReference type="Proteomes" id="UP000007494"/>
    </source>
</evidence>
<feature type="region of interest" description="Disordered" evidence="1">
    <location>
        <begin position="117"/>
        <end position="317"/>
    </location>
</feature>
<feature type="compositionally biased region" description="Basic and acidic residues" evidence="1">
    <location>
        <begin position="21"/>
        <end position="32"/>
    </location>
</feature>
<feature type="region of interest" description="Disordered" evidence="1">
    <location>
        <begin position="1"/>
        <end position="84"/>
    </location>
</feature>
<dbReference type="GeneID" id="13445059"/>
<feature type="compositionally biased region" description="Basic and acidic residues" evidence="1">
    <location>
        <begin position="205"/>
        <end position="239"/>
    </location>
</feature>
<feature type="compositionally biased region" description="Basic and acidic residues" evidence="1">
    <location>
        <begin position="426"/>
        <end position="454"/>
    </location>
</feature>
<gene>
    <name evidence="3" type="ORF">BN1204_025260</name>
    <name evidence="2" type="ORF">NCLIV_025260</name>
</gene>
<dbReference type="OMA" id="CEREQPY"/>
<feature type="region of interest" description="Disordered" evidence="1">
    <location>
        <begin position="800"/>
        <end position="880"/>
    </location>
</feature>
<dbReference type="Proteomes" id="UP000007494">
    <property type="component" value="Chromosome VIIb"/>
</dbReference>
<feature type="compositionally biased region" description="Basic and acidic residues" evidence="1">
    <location>
        <begin position="841"/>
        <end position="850"/>
    </location>
</feature>
<dbReference type="InParanoid" id="F0VG94"/>
<feature type="region of interest" description="Disordered" evidence="1">
    <location>
        <begin position="403"/>
        <end position="507"/>
    </location>
</feature>
<accession>F0VG94</accession>
<dbReference type="EMBL" id="LN714482">
    <property type="protein sequence ID" value="CEL66719.1"/>
    <property type="molecule type" value="Genomic_DNA"/>
</dbReference>
<feature type="compositionally biased region" description="Polar residues" evidence="1">
    <location>
        <begin position="824"/>
        <end position="834"/>
    </location>
</feature>
<dbReference type="eggNOG" id="ENOG502QYFY">
    <property type="taxonomic scope" value="Eukaryota"/>
</dbReference>
<feature type="compositionally biased region" description="Polar residues" evidence="1">
    <location>
        <begin position="299"/>
        <end position="317"/>
    </location>
</feature>